<accession>A0A0S4KTS4</accession>
<dbReference type="STRING" id="1715989.NITINOP_1713"/>
<reference evidence="2" key="1">
    <citation type="submission" date="2015-09" db="EMBL/GenBank/DDBJ databases">
        <authorList>
            <person name="Daims H."/>
        </authorList>
    </citation>
    <scope>NUCLEOTIDE SEQUENCE [LARGE SCALE GENOMIC DNA]</scope>
</reference>
<evidence type="ECO:0000313" key="1">
    <source>
        <dbReference type="EMBL" id="CUQ66688.1"/>
    </source>
</evidence>
<dbReference type="EMBL" id="LN885086">
    <property type="protein sequence ID" value="CUQ66688.1"/>
    <property type="molecule type" value="Genomic_DNA"/>
</dbReference>
<name>A0A0S4KTS4_9BACT</name>
<keyword evidence="2" id="KW-1185">Reference proteome</keyword>
<dbReference type="KEGG" id="nio:NITINOP_1713"/>
<gene>
    <name evidence="1" type="ORF">NITINOP_1713</name>
</gene>
<sequence length="76" mass="8063">MKGSAGRGLLLFRIGESRAYSRLVIVLFKRGVVGMACCGQVPKWPKGADCKSAGLCLPRFESLPAHQAALARAAAF</sequence>
<proteinExistence type="predicted"/>
<organism evidence="1 2">
    <name type="scientific">Candidatus Nitrospira inopinata</name>
    <dbReference type="NCBI Taxonomy" id="1715989"/>
    <lineage>
        <taxon>Bacteria</taxon>
        <taxon>Pseudomonadati</taxon>
        <taxon>Nitrospirota</taxon>
        <taxon>Nitrospiria</taxon>
        <taxon>Nitrospirales</taxon>
        <taxon>Nitrospiraceae</taxon>
        <taxon>Nitrospira</taxon>
    </lineage>
</organism>
<evidence type="ECO:0000313" key="2">
    <source>
        <dbReference type="Proteomes" id="UP000066284"/>
    </source>
</evidence>
<protein>
    <submittedName>
        <fullName evidence="1">Uncharacterized protein</fullName>
    </submittedName>
</protein>
<dbReference type="AlphaFoldDB" id="A0A0S4KTS4"/>
<dbReference type="Proteomes" id="UP000066284">
    <property type="component" value="Chromosome 1"/>
</dbReference>